<evidence type="ECO:0000259" key="1">
    <source>
        <dbReference type="PROSITE" id="PS50110"/>
    </source>
</evidence>
<name>A0A382UPA4_9ZZZZ</name>
<reference evidence="2" key="1">
    <citation type="submission" date="2018-05" db="EMBL/GenBank/DDBJ databases">
        <authorList>
            <person name="Lanie J.A."/>
            <person name="Ng W.-L."/>
            <person name="Kazmierczak K.M."/>
            <person name="Andrzejewski T.M."/>
            <person name="Davidsen T.M."/>
            <person name="Wayne K.J."/>
            <person name="Tettelin H."/>
            <person name="Glass J.I."/>
            <person name="Rusch D."/>
            <person name="Podicherti R."/>
            <person name="Tsui H.-C.T."/>
            <person name="Winkler M.E."/>
        </authorList>
    </citation>
    <scope>NUCLEOTIDE SEQUENCE</scope>
</reference>
<proteinExistence type="predicted"/>
<dbReference type="Gene3D" id="3.40.50.2300">
    <property type="match status" value="1"/>
</dbReference>
<dbReference type="EMBL" id="UINC01145740">
    <property type="protein sequence ID" value="SVD36050.1"/>
    <property type="molecule type" value="Genomic_DNA"/>
</dbReference>
<evidence type="ECO:0000313" key="2">
    <source>
        <dbReference type="EMBL" id="SVD36050.1"/>
    </source>
</evidence>
<dbReference type="SUPFAM" id="SSF52172">
    <property type="entry name" value="CheY-like"/>
    <property type="match status" value="1"/>
</dbReference>
<dbReference type="InterPro" id="IPR011006">
    <property type="entry name" value="CheY-like_superfamily"/>
</dbReference>
<sequence>MAEKSKGTVLPGAGRLVMVSDDEPHLRDLLSLVLEEEGYAVVCASSGHEALETFRKYSDSLALIIQDLKL</sequence>
<dbReference type="PROSITE" id="PS50110">
    <property type="entry name" value="RESPONSE_REGULATORY"/>
    <property type="match status" value="1"/>
</dbReference>
<organism evidence="2">
    <name type="scientific">marine metagenome</name>
    <dbReference type="NCBI Taxonomy" id="408172"/>
    <lineage>
        <taxon>unclassified sequences</taxon>
        <taxon>metagenomes</taxon>
        <taxon>ecological metagenomes</taxon>
    </lineage>
</organism>
<dbReference type="InterPro" id="IPR001789">
    <property type="entry name" value="Sig_transdc_resp-reg_receiver"/>
</dbReference>
<feature type="domain" description="Response regulatory" evidence="1">
    <location>
        <begin position="16"/>
        <end position="70"/>
    </location>
</feature>
<feature type="non-terminal residue" evidence="2">
    <location>
        <position position="70"/>
    </location>
</feature>
<dbReference type="AlphaFoldDB" id="A0A382UPA4"/>
<dbReference type="GO" id="GO:0000160">
    <property type="term" value="P:phosphorelay signal transduction system"/>
    <property type="evidence" value="ECO:0007669"/>
    <property type="project" value="InterPro"/>
</dbReference>
<protein>
    <recommendedName>
        <fullName evidence="1">Response regulatory domain-containing protein</fullName>
    </recommendedName>
</protein>
<accession>A0A382UPA4</accession>
<gene>
    <name evidence="2" type="ORF">METZ01_LOCUS388904</name>
</gene>